<dbReference type="InterPro" id="IPR050624">
    <property type="entry name" value="HTH-type_Tx_Regulator"/>
</dbReference>
<evidence type="ECO:0000313" key="4">
    <source>
        <dbReference type="EMBL" id="GAF37521.1"/>
    </source>
</evidence>
<dbReference type="Proteomes" id="UP000019488">
    <property type="component" value="Unassembled WGS sequence"/>
</dbReference>
<dbReference type="Gene3D" id="1.10.357.10">
    <property type="entry name" value="Tetracycline Repressor, domain 2"/>
    <property type="match status" value="1"/>
</dbReference>
<proteinExistence type="predicted"/>
<dbReference type="Proteomes" id="UP000051966">
    <property type="component" value="Unassembled WGS sequence"/>
</dbReference>
<keyword evidence="1 2" id="KW-0238">DNA-binding</keyword>
<comment type="caution">
    <text evidence="4">The sequence shown here is derived from an EMBL/GenBank/DDBJ whole genome shotgun (WGS) entry which is preliminary data.</text>
</comment>
<name>X0PLC1_9LACO</name>
<gene>
    <name evidence="5" type="ORF">FD41_GL000759</name>
    <name evidence="4" type="ORF">JCM14108_2560</name>
</gene>
<protein>
    <submittedName>
        <fullName evidence="4">Transcriptional regulator, TetR family</fullName>
    </submittedName>
</protein>
<evidence type="ECO:0000313" key="7">
    <source>
        <dbReference type="Proteomes" id="UP000051966"/>
    </source>
</evidence>
<dbReference type="PANTHER" id="PTHR43479:SF11">
    <property type="entry name" value="ACREF_ENVCD OPERON REPRESSOR-RELATED"/>
    <property type="match status" value="1"/>
</dbReference>
<dbReference type="PROSITE" id="PS50977">
    <property type="entry name" value="HTH_TETR_2"/>
    <property type="match status" value="1"/>
</dbReference>
<evidence type="ECO:0000313" key="5">
    <source>
        <dbReference type="EMBL" id="KRM05123.1"/>
    </source>
</evidence>
<dbReference type="OrthoDB" id="9812993at2"/>
<dbReference type="EMBL" id="BAKI01000036">
    <property type="protein sequence ID" value="GAF37521.1"/>
    <property type="molecule type" value="Genomic_DNA"/>
</dbReference>
<dbReference type="EMBL" id="AZFY01000112">
    <property type="protein sequence ID" value="KRM05123.1"/>
    <property type="molecule type" value="Genomic_DNA"/>
</dbReference>
<dbReference type="PATRIC" id="fig|1423743.5.peg.779"/>
<dbReference type="RefSeq" id="WP_051996146.1">
    <property type="nucleotide sequence ID" value="NZ_AZFY01000112.1"/>
</dbReference>
<dbReference type="GO" id="GO:0003677">
    <property type="term" value="F:DNA binding"/>
    <property type="evidence" value="ECO:0007669"/>
    <property type="project" value="UniProtKB-UniRule"/>
</dbReference>
<organism evidence="4 6">
    <name type="scientific">Lentilactobacillus farraginis DSM 18382 = JCM 14108</name>
    <dbReference type="NCBI Taxonomy" id="1423743"/>
    <lineage>
        <taxon>Bacteria</taxon>
        <taxon>Bacillati</taxon>
        <taxon>Bacillota</taxon>
        <taxon>Bacilli</taxon>
        <taxon>Lactobacillales</taxon>
        <taxon>Lactobacillaceae</taxon>
        <taxon>Lentilactobacillus</taxon>
    </lineage>
</organism>
<reference evidence="4" key="1">
    <citation type="journal article" date="2014" name="Genome Announc.">
        <title>Draft Genome Sequences of Two Lactobacillus Strains, L. farraginis JCM 14108T and L. composti JCM 14202T, Isolated from Compost of Distilled Shochu Residue.</title>
        <authorList>
            <person name="Yuki M."/>
            <person name="Oshima K."/>
            <person name="Suda W."/>
            <person name="Kitahara M."/>
            <person name="Kitamura K."/>
            <person name="Iida T."/>
            <person name="Hattori M."/>
            <person name="Ohkuma M."/>
        </authorList>
    </citation>
    <scope>NUCLEOTIDE SEQUENCE [LARGE SCALE GENOMIC DNA]</scope>
    <source>
        <strain evidence="4">JCM 14108</strain>
    </source>
</reference>
<keyword evidence="7" id="KW-1185">Reference proteome</keyword>
<dbReference type="PANTHER" id="PTHR43479">
    <property type="entry name" value="ACREF/ENVCD OPERON REPRESSOR-RELATED"/>
    <property type="match status" value="1"/>
</dbReference>
<dbReference type="SUPFAM" id="SSF46689">
    <property type="entry name" value="Homeodomain-like"/>
    <property type="match status" value="1"/>
</dbReference>
<accession>X0PLC1</accession>
<dbReference type="InterPro" id="IPR001647">
    <property type="entry name" value="HTH_TetR"/>
</dbReference>
<dbReference type="AlphaFoldDB" id="X0PLC1"/>
<evidence type="ECO:0000259" key="3">
    <source>
        <dbReference type="PROSITE" id="PS50977"/>
    </source>
</evidence>
<reference evidence="5 7" key="2">
    <citation type="journal article" date="2015" name="Genome Announc.">
        <title>Expanding the biotechnology potential of lactobacilli through comparative genomics of 213 strains and associated genera.</title>
        <authorList>
            <person name="Sun Z."/>
            <person name="Harris H.M."/>
            <person name="McCann A."/>
            <person name="Guo C."/>
            <person name="Argimon S."/>
            <person name="Zhang W."/>
            <person name="Yang X."/>
            <person name="Jeffery I.B."/>
            <person name="Cooney J.C."/>
            <person name="Kagawa T.F."/>
            <person name="Liu W."/>
            <person name="Song Y."/>
            <person name="Salvetti E."/>
            <person name="Wrobel A."/>
            <person name="Rasinkangas P."/>
            <person name="Parkhill J."/>
            <person name="Rea M.C."/>
            <person name="O'Sullivan O."/>
            <person name="Ritari J."/>
            <person name="Douillard F.P."/>
            <person name="Paul Ross R."/>
            <person name="Yang R."/>
            <person name="Briner A.E."/>
            <person name="Felis G.E."/>
            <person name="de Vos W.M."/>
            <person name="Barrangou R."/>
            <person name="Klaenhammer T.R."/>
            <person name="Caufield P.W."/>
            <person name="Cui Y."/>
            <person name="Zhang H."/>
            <person name="O'Toole P.W."/>
        </authorList>
    </citation>
    <scope>NUCLEOTIDE SEQUENCE [LARGE SCALE GENOMIC DNA]</scope>
    <source>
        <strain evidence="5 7">DSM 18382</strain>
    </source>
</reference>
<feature type="DNA-binding region" description="H-T-H motif" evidence="2">
    <location>
        <begin position="31"/>
        <end position="50"/>
    </location>
</feature>
<evidence type="ECO:0000313" key="6">
    <source>
        <dbReference type="Proteomes" id="UP000019488"/>
    </source>
</evidence>
<dbReference type="Pfam" id="PF00440">
    <property type="entry name" value="TetR_N"/>
    <property type="match status" value="1"/>
</dbReference>
<evidence type="ECO:0000256" key="1">
    <source>
        <dbReference type="ARBA" id="ARBA00023125"/>
    </source>
</evidence>
<dbReference type="PRINTS" id="PR00455">
    <property type="entry name" value="HTHTETR"/>
</dbReference>
<evidence type="ECO:0000256" key="2">
    <source>
        <dbReference type="PROSITE-ProRule" id="PRU00335"/>
    </source>
</evidence>
<feature type="domain" description="HTH tetR-type" evidence="3">
    <location>
        <begin position="8"/>
        <end position="68"/>
    </location>
</feature>
<sequence length="189" mass="21597">MTRVQQKAKTRNGILEASIKLFKIHGIEHTKIAEIAKEANVSVGTFYVHFKSKEDIVSAIYYEGFNHFMNEKIDQIETTGLSLKEILLKVGIFELQFVENVGLEITTAAFIANLRINFEIPGNHFKNRTFSEKIQSLIVNDVESSEQNSQILFEEFETIVRGIMLTWCFKNATMSIVDFGAPILKKYIL</sequence>
<dbReference type="InterPro" id="IPR009057">
    <property type="entry name" value="Homeodomain-like_sf"/>
</dbReference>